<dbReference type="Pfam" id="PF20826">
    <property type="entry name" value="PHD_5"/>
    <property type="match status" value="1"/>
</dbReference>
<accession>N1QH65</accession>
<protein>
    <recommendedName>
        <fullName evidence="6">HORMA domain-containing protein</fullName>
    </recommendedName>
</protein>
<dbReference type="OrthoDB" id="1928087at2759"/>
<evidence type="ECO:0000256" key="1">
    <source>
        <dbReference type="ARBA" id="ARBA00004123"/>
    </source>
</evidence>
<dbReference type="Proteomes" id="UP000016931">
    <property type="component" value="Unassembled WGS sequence"/>
</dbReference>
<name>N1QH65_SPHMS</name>
<dbReference type="GO" id="GO:0007130">
    <property type="term" value="P:synaptonemal complex assembly"/>
    <property type="evidence" value="ECO:0007669"/>
    <property type="project" value="TreeGrafter"/>
</dbReference>
<dbReference type="GO" id="GO:0005634">
    <property type="term" value="C:nucleus"/>
    <property type="evidence" value="ECO:0007669"/>
    <property type="project" value="UniProtKB-SubCell"/>
</dbReference>
<dbReference type="PROSITE" id="PS50815">
    <property type="entry name" value="HORMA"/>
    <property type="match status" value="1"/>
</dbReference>
<dbReference type="GO" id="GO:0005694">
    <property type="term" value="C:chromosome"/>
    <property type="evidence" value="ECO:0007669"/>
    <property type="project" value="UniProtKB-SubCell"/>
</dbReference>
<dbReference type="InterPro" id="IPR013083">
    <property type="entry name" value="Znf_RING/FYVE/PHD"/>
</dbReference>
<dbReference type="PANTHER" id="PTHR48225:SF7">
    <property type="entry name" value="MEIOSIS-SPECIFIC PROTEIN HOP1"/>
    <property type="match status" value="1"/>
</dbReference>
<dbReference type="HOGENOM" id="CLU_019753_0_0_1"/>
<evidence type="ECO:0000259" key="6">
    <source>
        <dbReference type="PROSITE" id="PS50815"/>
    </source>
</evidence>
<dbReference type="Gene3D" id="3.30.40.10">
    <property type="entry name" value="Zinc/RING finger domain, C3HC4 (zinc finger)"/>
    <property type="match status" value="1"/>
</dbReference>
<dbReference type="InterPro" id="IPR051294">
    <property type="entry name" value="HORMA_MeioticProgression"/>
</dbReference>
<dbReference type="GO" id="GO:0051598">
    <property type="term" value="P:meiotic recombination checkpoint signaling"/>
    <property type="evidence" value="ECO:0007669"/>
    <property type="project" value="TreeGrafter"/>
</dbReference>
<dbReference type="AlphaFoldDB" id="N1QH65"/>
<dbReference type="RefSeq" id="XP_016758624.1">
    <property type="nucleotide sequence ID" value="XM_016907748.1"/>
</dbReference>
<keyword evidence="3" id="KW-0158">Chromosome</keyword>
<dbReference type="InterPro" id="IPR003511">
    <property type="entry name" value="HORMA_dom"/>
</dbReference>
<evidence type="ECO:0000256" key="3">
    <source>
        <dbReference type="ARBA" id="ARBA00022454"/>
    </source>
</evidence>
<sequence length="702" mass="77837">MATMQLQKTRMAQTKTKTAMTQKQSLEVVQTLLHGGLSSLAYLRSWFAEKAFKQQIYSAGSGGDRIPSYQAYVSGNLPKISGREDVMHTIMKVLCRKRSKRVDVFLDWLEKGVFVALKEGTLKALQVYVHTDPDDREKVVETYTFTIKYHPDGRGGRLYAGIEIDSPGKASATVEATNRSLQVLLRQIIEICNELPELPEKRFVSMALFHLENIKDFKAPGFEPSTARNLLFARTEGWEKQTRFLDDLESAFHSTSLKVSHLNQPALRAISSVAEPSRIPSILEYSSNGTREAEIPDMRDVLPDDISTVFPVGDTEVDPTTPAPTSALAIQQVEHETPPAGDPTPVQANFPAGPTLTANIDTQSSDVPNMKKALQGMMRPEYLSQGDTQTQAMQPAPVVEPSASAQLTLLPDIARQLRLNKVKLERTALNLAGVTRRNSKDSDILLCQCGDREEEGDMINCSFCGTWQHLHCYGFTGSADPRMPEDHACYQCLLSGHEEQLQSKMKDLAQKRRAMSFALQHVLRLTNEELAKSMDISISTAKTILNYFVAEGFVTTPSGTHRNSFPVPNKPYFVPVQEGPTYDKLQQELFDPLRHINSFYANVPTTLSTTVARQLRSLRAMSMPPAATPASPSRKRAIATPVPALSAHPHLAKRPTDDVPQSDDIFSTPAKRQARATPIYRRFRSVQTTAILNADGLSSPSL</sequence>
<feature type="domain" description="HORMA" evidence="6">
    <location>
        <begin position="23"/>
        <end position="259"/>
    </location>
</feature>
<reference evidence="7 8" key="1">
    <citation type="journal article" date="2012" name="PLoS Pathog.">
        <title>Diverse lifestyles and strategies of plant pathogenesis encoded in the genomes of eighteen Dothideomycetes fungi.</title>
        <authorList>
            <person name="Ohm R.A."/>
            <person name="Feau N."/>
            <person name="Henrissat B."/>
            <person name="Schoch C.L."/>
            <person name="Horwitz B.A."/>
            <person name="Barry K.W."/>
            <person name="Condon B.J."/>
            <person name="Copeland A.C."/>
            <person name="Dhillon B."/>
            <person name="Glaser F."/>
            <person name="Hesse C.N."/>
            <person name="Kosti I."/>
            <person name="LaButti K."/>
            <person name="Lindquist E.A."/>
            <person name="Lucas S."/>
            <person name="Salamov A.A."/>
            <person name="Bradshaw R.E."/>
            <person name="Ciuffetti L."/>
            <person name="Hamelin R.C."/>
            <person name="Kema G.H.J."/>
            <person name="Lawrence C."/>
            <person name="Scott J.A."/>
            <person name="Spatafora J.W."/>
            <person name="Turgeon B.G."/>
            <person name="de Wit P.J.G.M."/>
            <person name="Zhong S."/>
            <person name="Goodwin S.B."/>
            <person name="Grigoriev I.V."/>
        </authorList>
    </citation>
    <scope>NUCLEOTIDE SEQUENCE [LARGE SCALE GENOMIC DNA]</scope>
    <source>
        <strain evidence="7 8">SO2202</strain>
    </source>
</reference>
<dbReference type="GeneID" id="27904885"/>
<dbReference type="InterPro" id="IPR011011">
    <property type="entry name" value="Znf_FYVE_PHD"/>
</dbReference>
<dbReference type="PANTHER" id="PTHR48225">
    <property type="entry name" value="HORMA DOMAIN-CONTAINING PROTEIN 1"/>
    <property type="match status" value="1"/>
</dbReference>
<dbReference type="SUPFAM" id="SSF57903">
    <property type="entry name" value="FYVE/PHD zinc finger"/>
    <property type="match status" value="1"/>
</dbReference>
<keyword evidence="4" id="KW-0539">Nucleus</keyword>
<dbReference type="EMBL" id="KB456267">
    <property type="protein sequence ID" value="EMF10503.1"/>
    <property type="molecule type" value="Genomic_DNA"/>
</dbReference>
<dbReference type="Pfam" id="PF02301">
    <property type="entry name" value="HORMA"/>
    <property type="match status" value="1"/>
</dbReference>
<dbReference type="eggNOG" id="KOG4652">
    <property type="taxonomic scope" value="Eukaryota"/>
</dbReference>
<evidence type="ECO:0000256" key="2">
    <source>
        <dbReference type="ARBA" id="ARBA00004286"/>
    </source>
</evidence>
<evidence type="ECO:0000256" key="5">
    <source>
        <dbReference type="ARBA" id="ARBA00023254"/>
    </source>
</evidence>
<dbReference type="eggNOG" id="KOG1844">
    <property type="taxonomic scope" value="Eukaryota"/>
</dbReference>
<evidence type="ECO:0000256" key="4">
    <source>
        <dbReference type="ARBA" id="ARBA00023242"/>
    </source>
</evidence>
<keyword evidence="5" id="KW-0469">Meiosis</keyword>
<proteinExistence type="predicted"/>
<dbReference type="Gene3D" id="3.30.900.10">
    <property type="entry name" value="HORMA domain"/>
    <property type="match status" value="1"/>
</dbReference>
<dbReference type="SUPFAM" id="SSF56019">
    <property type="entry name" value="The spindle assembly checkpoint protein mad2"/>
    <property type="match status" value="1"/>
</dbReference>
<organism evidence="7 8">
    <name type="scientific">Sphaerulina musiva (strain SO2202)</name>
    <name type="common">Poplar stem canker fungus</name>
    <name type="synonym">Septoria musiva</name>
    <dbReference type="NCBI Taxonomy" id="692275"/>
    <lineage>
        <taxon>Eukaryota</taxon>
        <taxon>Fungi</taxon>
        <taxon>Dikarya</taxon>
        <taxon>Ascomycota</taxon>
        <taxon>Pezizomycotina</taxon>
        <taxon>Dothideomycetes</taxon>
        <taxon>Dothideomycetidae</taxon>
        <taxon>Mycosphaerellales</taxon>
        <taxon>Mycosphaerellaceae</taxon>
        <taxon>Sphaerulina</taxon>
    </lineage>
</organism>
<comment type="subcellular location">
    <subcellularLocation>
        <location evidence="2">Chromosome</location>
    </subcellularLocation>
    <subcellularLocation>
        <location evidence="1">Nucleus</location>
    </subcellularLocation>
</comment>
<gene>
    <name evidence="7" type="ORF">SEPMUDRAFT_157709</name>
</gene>
<evidence type="ECO:0000313" key="7">
    <source>
        <dbReference type="EMBL" id="EMF10503.1"/>
    </source>
</evidence>
<dbReference type="OMA" id="HACYQCL"/>
<dbReference type="InterPro" id="IPR036570">
    <property type="entry name" value="HORMA_dom_sf"/>
</dbReference>
<dbReference type="STRING" id="692275.N1QH65"/>
<evidence type="ECO:0000313" key="8">
    <source>
        <dbReference type="Proteomes" id="UP000016931"/>
    </source>
</evidence>
<keyword evidence="8" id="KW-1185">Reference proteome</keyword>